<dbReference type="Pfam" id="PF17351">
    <property type="entry name" value="DUF5380"/>
    <property type="match status" value="1"/>
</dbReference>
<feature type="non-terminal residue" evidence="2">
    <location>
        <position position="1"/>
    </location>
</feature>
<keyword evidence="3" id="KW-1185">Reference proteome</keyword>
<dbReference type="EMBL" id="CATQJA010002709">
    <property type="protein sequence ID" value="CAJ0586981.1"/>
    <property type="molecule type" value="Genomic_DNA"/>
</dbReference>
<feature type="signal peptide" evidence="1">
    <location>
        <begin position="1"/>
        <end position="17"/>
    </location>
</feature>
<sequence>MRLIALTAILIVAAAMATPLSEVFKHLQMKQNEIRQKQLLDFIAKNVPEGLDQPNPKIAEYETFKSDKMSNFVNDGLGHLQFRQFRRLRLGDVLSRHQAGI</sequence>
<comment type="caution">
    <text evidence="2">The sequence shown here is derived from an EMBL/GenBank/DDBJ whole genome shotgun (WGS) entry which is preliminary data.</text>
</comment>
<evidence type="ECO:0000256" key="1">
    <source>
        <dbReference type="SAM" id="SignalP"/>
    </source>
</evidence>
<dbReference type="Proteomes" id="UP001177023">
    <property type="component" value="Unassembled WGS sequence"/>
</dbReference>
<gene>
    <name evidence="2" type="ORF">MSPICULIGERA_LOCUS24961</name>
</gene>
<reference evidence="2" key="1">
    <citation type="submission" date="2023-06" db="EMBL/GenBank/DDBJ databases">
        <authorList>
            <person name="Delattre M."/>
        </authorList>
    </citation>
    <scope>NUCLEOTIDE SEQUENCE</scope>
    <source>
        <strain evidence="2">AF72</strain>
    </source>
</reference>
<feature type="chain" id="PRO_5041243892" evidence="1">
    <location>
        <begin position="18"/>
        <end position="101"/>
    </location>
</feature>
<accession>A0AA36DII1</accession>
<protein>
    <submittedName>
        <fullName evidence="2">Uncharacterized protein</fullName>
    </submittedName>
</protein>
<dbReference type="InterPro" id="IPR020376">
    <property type="entry name" value="Uncharacterised_F46C5.1"/>
</dbReference>
<proteinExistence type="predicted"/>
<organism evidence="2 3">
    <name type="scientific">Mesorhabditis spiculigera</name>
    <dbReference type="NCBI Taxonomy" id="96644"/>
    <lineage>
        <taxon>Eukaryota</taxon>
        <taxon>Metazoa</taxon>
        <taxon>Ecdysozoa</taxon>
        <taxon>Nematoda</taxon>
        <taxon>Chromadorea</taxon>
        <taxon>Rhabditida</taxon>
        <taxon>Rhabditina</taxon>
        <taxon>Rhabditomorpha</taxon>
        <taxon>Rhabditoidea</taxon>
        <taxon>Rhabditidae</taxon>
        <taxon>Mesorhabditinae</taxon>
        <taxon>Mesorhabditis</taxon>
    </lineage>
</organism>
<evidence type="ECO:0000313" key="3">
    <source>
        <dbReference type="Proteomes" id="UP001177023"/>
    </source>
</evidence>
<keyword evidence="1" id="KW-0732">Signal</keyword>
<evidence type="ECO:0000313" key="2">
    <source>
        <dbReference type="EMBL" id="CAJ0586981.1"/>
    </source>
</evidence>
<dbReference type="AlphaFoldDB" id="A0AA36DII1"/>
<name>A0AA36DII1_9BILA</name>